<reference evidence="2 3" key="1">
    <citation type="journal article" date="2019" name="Sci. Data">
        <title>Hybrid genome assembly and annotation of Danionella translucida.</title>
        <authorList>
            <person name="Kadobianskyi M."/>
            <person name="Schulze L."/>
            <person name="Schuelke M."/>
            <person name="Judkewitz B."/>
        </authorList>
    </citation>
    <scope>NUCLEOTIDE SEQUENCE [LARGE SCALE GENOMIC DNA]</scope>
    <source>
        <strain evidence="2 3">Bolton</strain>
    </source>
</reference>
<keyword evidence="3" id="KW-1185">Reference proteome</keyword>
<feature type="compositionally biased region" description="Polar residues" evidence="1">
    <location>
        <begin position="49"/>
        <end position="59"/>
    </location>
</feature>
<feature type="region of interest" description="Disordered" evidence="1">
    <location>
        <begin position="35"/>
        <end position="61"/>
    </location>
</feature>
<evidence type="ECO:0000256" key="1">
    <source>
        <dbReference type="SAM" id="MobiDB-lite"/>
    </source>
</evidence>
<name>A0A553N1Q2_9TELE</name>
<organism evidence="2 3">
    <name type="scientific">Danionella cerebrum</name>
    <dbReference type="NCBI Taxonomy" id="2873325"/>
    <lineage>
        <taxon>Eukaryota</taxon>
        <taxon>Metazoa</taxon>
        <taxon>Chordata</taxon>
        <taxon>Craniata</taxon>
        <taxon>Vertebrata</taxon>
        <taxon>Euteleostomi</taxon>
        <taxon>Actinopterygii</taxon>
        <taxon>Neopterygii</taxon>
        <taxon>Teleostei</taxon>
        <taxon>Ostariophysi</taxon>
        <taxon>Cypriniformes</taxon>
        <taxon>Danionidae</taxon>
        <taxon>Danioninae</taxon>
        <taxon>Danionella</taxon>
    </lineage>
</organism>
<evidence type="ECO:0000313" key="2">
    <source>
        <dbReference type="EMBL" id="TRY59358.1"/>
    </source>
</evidence>
<accession>A0A553N1Q2</accession>
<evidence type="ECO:0000313" key="3">
    <source>
        <dbReference type="Proteomes" id="UP000316079"/>
    </source>
</evidence>
<proteinExistence type="predicted"/>
<comment type="caution">
    <text evidence="2">The sequence shown here is derived from an EMBL/GenBank/DDBJ whole genome shotgun (WGS) entry which is preliminary data.</text>
</comment>
<protein>
    <submittedName>
        <fullName evidence="2">Uncharacterized protein</fullName>
    </submittedName>
</protein>
<dbReference type="Proteomes" id="UP000316079">
    <property type="component" value="Unassembled WGS sequence"/>
</dbReference>
<dbReference type="AlphaFoldDB" id="A0A553N1Q2"/>
<sequence length="72" mass="7510">MEPPTFVKVMLLSCGLEGAGYCALLFNLPPILHSSRPPGPRGTRHSRSALESTWVSSSGDAGKAGLAQLLSS</sequence>
<dbReference type="EMBL" id="SRMA01027131">
    <property type="protein sequence ID" value="TRY59358.1"/>
    <property type="molecule type" value="Genomic_DNA"/>
</dbReference>
<gene>
    <name evidence="2" type="ORF">DNTS_016624</name>
</gene>